<dbReference type="AlphaFoldDB" id="A0A0F9I9T6"/>
<protein>
    <recommendedName>
        <fullName evidence="4">Flagellar hook-basal body complex protein FliE</fullName>
    </recommendedName>
</protein>
<name>A0A0F9I9T6_9ZZZZ</name>
<evidence type="ECO:0000256" key="1">
    <source>
        <dbReference type="ARBA" id="ARBA00004117"/>
    </source>
</evidence>
<dbReference type="PANTHER" id="PTHR34653">
    <property type="match status" value="1"/>
</dbReference>
<evidence type="ECO:0000256" key="2">
    <source>
        <dbReference type="ARBA" id="ARBA00023143"/>
    </source>
</evidence>
<dbReference type="GO" id="GO:0071973">
    <property type="term" value="P:bacterial-type flagellum-dependent cell motility"/>
    <property type="evidence" value="ECO:0007669"/>
    <property type="project" value="InterPro"/>
</dbReference>
<dbReference type="GO" id="GO:0003774">
    <property type="term" value="F:cytoskeletal motor activity"/>
    <property type="evidence" value="ECO:0007669"/>
    <property type="project" value="InterPro"/>
</dbReference>
<dbReference type="PANTHER" id="PTHR34653:SF1">
    <property type="entry name" value="FLAGELLAR HOOK-BASAL BODY COMPLEX PROTEIN FLIE"/>
    <property type="match status" value="1"/>
</dbReference>
<comment type="caution">
    <text evidence="3">The sequence shown here is derived from an EMBL/GenBank/DDBJ whole genome shotgun (WGS) entry which is preliminary data.</text>
</comment>
<gene>
    <name evidence="3" type="ORF">LCGC14_1607110</name>
</gene>
<dbReference type="InterPro" id="IPR001624">
    <property type="entry name" value="FliE"/>
</dbReference>
<dbReference type="HAMAP" id="MF_00724">
    <property type="entry name" value="FliE"/>
    <property type="match status" value="1"/>
</dbReference>
<proteinExistence type="inferred from homology"/>
<sequence length="98" mass="10915">MDINPINPAVTGKIGQIVENFEQKSGVGFKETVNKFIGDVNDLQLKAGESIENFAGGEVDSVHEVMIAMTKAEVSFKFMMETRNKLIDAYKEIMQMQV</sequence>
<organism evidence="3">
    <name type="scientific">marine sediment metagenome</name>
    <dbReference type="NCBI Taxonomy" id="412755"/>
    <lineage>
        <taxon>unclassified sequences</taxon>
        <taxon>metagenomes</taxon>
        <taxon>ecological metagenomes</taxon>
    </lineage>
</organism>
<evidence type="ECO:0008006" key="4">
    <source>
        <dbReference type="Google" id="ProtNLM"/>
    </source>
</evidence>
<dbReference type="GO" id="GO:0005198">
    <property type="term" value="F:structural molecule activity"/>
    <property type="evidence" value="ECO:0007669"/>
    <property type="project" value="InterPro"/>
</dbReference>
<accession>A0A0F9I9T6</accession>
<dbReference type="Pfam" id="PF02049">
    <property type="entry name" value="FliE"/>
    <property type="match status" value="1"/>
</dbReference>
<keyword evidence="2" id="KW-0975">Bacterial flagellum</keyword>
<dbReference type="EMBL" id="LAZR01012964">
    <property type="protein sequence ID" value="KKM24237.1"/>
    <property type="molecule type" value="Genomic_DNA"/>
</dbReference>
<dbReference type="GO" id="GO:0009425">
    <property type="term" value="C:bacterial-type flagellum basal body"/>
    <property type="evidence" value="ECO:0007669"/>
    <property type="project" value="UniProtKB-SubCell"/>
</dbReference>
<dbReference type="PRINTS" id="PR01006">
    <property type="entry name" value="FLGHOOKFLIE"/>
</dbReference>
<evidence type="ECO:0000313" key="3">
    <source>
        <dbReference type="EMBL" id="KKM24237.1"/>
    </source>
</evidence>
<comment type="subcellular location">
    <subcellularLocation>
        <location evidence="1">Bacterial flagellum basal body</location>
    </subcellularLocation>
</comment>
<reference evidence="3" key="1">
    <citation type="journal article" date="2015" name="Nature">
        <title>Complex archaea that bridge the gap between prokaryotes and eukaryotes.</title>
        <authorList>
            <person name="Spang A."/>
            <person name="Saw J.H."/>
            <person name="Jorgensen S.L."/>
            <person name="Zaremba-Niedzwiedzka K."/>
            <person name="Martijn J."/>
            <person name="Lind A.E."/>
            <person name="van Eijk R."/>
            <person name="Schleper C."/>
            <person name="Guy L."/>
            <person name="Ettema T.J."/>
        </authorList>
    </citation>
    <scope>NUCLEOTIDE SEQUENCE</scope>
</reference>
<dbReference type="NCBIfam" id="TIGR00205">
    <property type="entry name" value="fliE"/>
    <property type="match status" value="1"/>
</dbReference>